<evidence type="ECO:0000313" key="1">
    <source>
        <dbReference type="EMBL" id="UZP74618.1"/>
    </source>
</evidence>
<proteinExistence type="predicted"/>
<name>A0ABY6Q6T1_9GAMM</name>
<accession>A0ABY6Q6T1</accession>
<protein>
    <submittedName>
        <fullName evidence="1">Uncharacterized protein</fullName>
    </submittedName>
</protein>
<gene>
    <name evidence="1" type="ORF">E0F26_07645</name>
</gene>
<sequence length="576" mass="65827">MNLDPSLQPTNLWLRPPSSVMELPRLGAFSSSRLSFARSLIRKMGRQRWQVTQTRFDLDANGYGEVIYRIQTPQARYHVVIFSRYLDDANRSDRVIAEAWDLTFGLVEGDVEDELMASLAENVPLQEAGRQHSNLLVISRANRSMRNFSSFVEQLSQGQQPCESLLKTAGYLYRTTAVYGNGKFGIADFARLRQNPDFRQPFSAQMTAVYVLRQFSIDQVEHIARQKSPSAVPLSDELKRYVGIGNSTGLGMAPFLINHPLLINQWVHMRETALSLTKQEVADEQSQAQLLALMRRAIQSLQECDIEDADQRAKNVDVVNELSMATAWLDQVSPESDLWLQLTDWAEAAFTVETQELINTLLIELYPDHADALEDYMAAEESLDLIPDMPLIQLKQLIETHMDWALQVDLTAPDERFWFWYRSIEKEEPRLGVRGLDEGEEKELSIAIGPRIQRVHANLDRHLEEDPTALTIDFLMANPRDSDIIRRIQTMAVSAYGEIRANLWHRDMKPMHLLRTKLSFLGAQRFDPKGERWVRVTFFQGAPLISELNAEPVDLVDFDDWSFALAPEHSRSQAAP</sequence>
<reference evidence="1 2" key="1">
    <citation type="submission" date="2019-02" db="EMBL/GenBank/DDBJ databases">
        <title>Halieaceae_genomes.</title>
        <authorList>
            <person name="Li S.-H."/>
        </authorList>
    </citation>
    <scope>NUCLEOTIDE SEQUENCE [LARGE SCALE GENOMIC DNA]</scope>
    <source>
        <strain evidence="1 2">JH123</strain>
    </source>
</reference>
<dbReference type="RefSeq" id="WP_279241076.1">
    <property type="nucleotide sequence ID" value="NZ_CP036501.1"/>
</dbReference>
<evidence type="ECO:0000313" key="2">
    <source>
        <dbReference type="Proteomes" id="UP001317963"/>
    </source>
</evidence>
<organism evidence="1 2">
    <name type="scientific">Candidatus Paraluminiphilus aquimaris</name>
    <dbReference type="NCBI Taxonomy" id="2518994"/>
    <lineage>
        <taxon>Bacteria</taxon>
        <taxon>Pseudomonadati</taxon>
        <taxon>Pseudomonadota</taxon>
        <taxon>Gammaproteobacteria</taxon>
        <taxon>Cellvibrionales</taxon>
        <taxon>Halieaceae</taxon>
        <taxon>Candidatus Paraluminiphilus</taxon>
    </lineage>
</organism>
<keyword evidence="2" id="KW-1185">Reference proteome</keyword>
<dbReference type="Proteomes" id="UP001317963">
    <property type="component" value="Chromosome"/>
</dbReference>
<dbReference type="EMBL" id="CP036501">
    <property type="protein sequence ID" value="UZP74618.1"/>
    <property type="molecule type" value="Genomic_DNA"/>
</dbReference>